<reference evidence="1 2" key="1">
    <citation type="submission" date="2014-08" db="EMBL/GenBank/DDBJ databases">
        <authorList>
            <person name="Brown E."/>
            <person name="Busser K."/>
            <person name="Coggins G."/>
            <person name="Colvin K."/>
            <person name="DeRiso A."/>
            <person name="Evans J."/>
            <person name="Filut J."/>
            <person name="Hong D."/>
            <person name="Keeton A."/>
            <person name="Lombard A."/>
            <person name="Martinez K."/>
            <person name="Neilson N."/>
            <person name="Schroeder A."/>
            <person name="Schulte T."/>
            <person name="Waidelich A."/>
            <person name="Welfley H."/>
            <person name="Breitenberger C.A."/>
            <person name="Daniels C.J."/>
            <person name="Ball S.L."/>
            <person name="Serrano M.G."/>
            <person name="Buck G."/>
            <person name="Lee V."/>
            <person name="Wang Y."/>
            <person name="Carvalho R."/>
            <person name="Voegtly L."/>
            <person name="Shi R."/>
            <person name="Duckworth R."/>
            <person name="Johnson A."/>
            <person name="Loviza R."/>
            <person name="Walstead R."/>
            <person name="Shah Z."/>
            <person name="Kiflezghi M."/>
            <person name="Wade K."/>
            <person name="Anders K.R."/>
            <person name="Braun M.A."/>
            <person name="Delesalle V.A."/>
            <person name="Hughes L.E."/>
            <person name="Ware V.C."/>
            <person name="Bradley K.W."/>
            <person name="Barker L.P."/>
            <person name="Asai D.J."/>
            <person name="Bowman C.A."/>
            <person name="Russell D.A."/>
            <person name="Pope W.H."/>
            <person name="Jacobs-Sera D."/>
            <person name="Hendrix R.W."/>
            <person name="Hatfull G.F."/>
        </authorList>
    </citation>
    <scope>NUCLEOTIDE SEQUENCE [LARGE SCALE GENOMIC DNA]</scope>
</reference>
<organism evidence="1 2">
    <name type="scientific">Mycobacterium phage BuzzLyseyear</name>
    <dbReference type="NCBI Taxonomy" id="1536598"/>
    <lineage>
        <taxon>Viruses</taxon>
        <taxon>Duplodnaviria</taxon>
        <taxon>Heunggongvirae</taxon>
        <taxon>Uroviricota</taxon>
        <taxon>Caudoviricetes</taxon>
        <taxon>Gracegardnervirinae</taxon>
        <taxon>Cheoctovirus</taxon>
        <taxon>Cheoctovirus buzzlyseyear</taxon>
    </lineage>
</organism>
<dbReference type="KEGG" id="vg:23679806"/>
<evidence type="ECO:0000313" key="1">
    <source>
        <dbReference type="EMBL" id="AIM50167.1"/>
    </source>
</evidence>
<dbReference type="GeneID" id="23679806"/>
<name>A0A088FQT8_9CAUD</name>
<dbReference type="RefSeq" id="YP_009125038.1">
    <property type="nucleotide sequence ID" value="NC_026593.1"/>
</dbReference>
<dbReference type="Proteomes" id="UP000029340">
    <property type="component" value="Segment"/>
</dbReference>
<sequence>MESIDTDEQLNGYPPNTVILDADEWAWQKDVNQGSHLWIPAAFYSELLVDDGGRPSLPARLLYVPHANSANES</sequence>
<protein>
    <submittedName>
        <fullName evidence="1">Uncharacterized protein</fullName>
    </submittedName>
</protein>
<gene>
    <name evidence="1" type="ORF">PBI_BUZZLYSEYEAR_45</name>
</gene>
<accession>A0A088FQT8</accession>
<proteinExistence type="predicted"/>
<keyword evidence="2" id="KW-1185">Reference proteome</keyword>
<dbReference type="EMBL" id="KM347889">
    <property type="protein sequence ID" value="AIM50167.1"/>
    <property type="molecule type" value="Genomic_DNA"/>
</dbReference>
<evidence type="ECO:0000313" key="2">
    <source>
        <dbReference type="Proteomes" id="UP000029340"/>
    </source>
</evidence>